<dbReference type="EMBL" id="BDRX01000022">
    <property type="protein sequence ID" value="GBF91211.1"/>
    <property type="molecule type" value="Genomic_DNA"/>
</dbReference>
<dbReference type="GO" id="GO:0006084">
    <property type="term" value="P:acetyl-CoA metabolic process"/>
    <property type="evidence" value="ECO:0007669"/>
    <property type="project" value="InterPro"/>
</dbReference>
<dbReference type="AlphaFoldDB" id="A0A2V0NU95"/>
<feature type="domain" description="Hydroxymethylglutaryl-coenzyme A synthase C-terminal" evidence="4">
    <location>
        <begin position="411"/>
        <end position="586"/>
    </location>
</feature>
<comment type="similarity">
    <text evidence="1">Belongs to the thiolase-like superfamily. HMG-CoA synthase family.</text>
</comment>
<keyword evidence="6" id="KW-1185">Reference proteome</keyword>
<evidence type="ECO:0000313" key="6">
    <source>
        <dbReference type="Proteomes" id="UP000247498"/>
    </source>
</evidence>
<dbReference type="GO" id="GO:0004421">
    <property type="term" value="F:hydroxymethylglutaryl-CoA synthase activity"/>
    <property type="evidence" value="ECO:0007669"/>
    <property type="project" value="InterPro"/>
</dbReference>
<dbReference type="OrthoDB" id="1269963at2759"/>
<feature type="domain" description="Hydroxymethylglutaryl-coenzyme A synthase N-terminal" evidence="3">
    <location>
        <begin position="4"/>
        <end position="176"/>
    </location>
</feature>
<evidence type="ECO:0008006" key="7">
    <source>
        <dbReference type="Google" id="ProtNLM"/>
    </source>
</evidence>
<organism evidence="5 6">
    <name type="scientific">Raphidocelis subcapitata</name>
    <dbReference type="NCBI Taxonomy" id="307507"/>
    <lineage>
        <taxon>Eukaryota</taxon>
        <taxon>Viridiplantae</taxon>
        <taxon>Chlorophyta</taxon>
        <taxon>core chlorophytes</taxon>
        <taxon>Chlorophyceae</taxon>
        <taxon>CS clade</taxon>
        <taxon>Sphaeropleales</taxon>
        <taxon>Selenastraceae</taxon>
        <taxon>Raphidocelis</taxon>
    </lineage>
</organism>
<evidence type="ECO:0000259" key="4">
    <source>
        <dbReference type="Pfam" id="PF08540"/>
    </source>
</evidence>
<comment type="caution">
    <text evidence="5">The sequence shown here is derived from an EMBL/GenBank/DDBJ whole genome shotgun (WGS) entry which is preliminary data.</text>
</comment>
<dbReference type="PANTHER" id="PTHR43323">
    <property type="entry name" value="3-HYDROXY-3-METHYLGLUTARYL COENZYME A SYNTHASE"/>
    <property type="match status" value="1"/>
</dbReference>
<proteinExistence type="inferred from homology"/>
<dbReference type="Gene3D" id="3.40.47.10">
    <property type="match status" value="1"/>
</dbReference>
<protein>
    <recommendedName>
        <fullName evidence="7">HMG-CoA synthase</fullName>
    </recommendedName>
</protein>
<evidence type="ECO:0000256" key="1">
    <source>
        <dbReference type="ARBA" id="ARBA00007061"/>
    </source>
</evidence>
<evidence type="ECO:0000259" key="3">
    <source>
        <dbReference type="Pfam" id="PF01154"/>
    </source>
</evidence>
<dbReference type="Proteomes" id="UP000247498">
    <property type="component" value="Unassembled WGS sequence"/>
</dbReference>
<dbReference type="Pfam" id="PF08540">
    <property type="entry name" value="HMG_CoA_synt_C"/>
    <property type="match status" value="1"/>
</dbReference>
<evidence type="ECO:0000256" key="2">
    <source>
        <dbReference type="ARBA" id="ARBA00022679"/>
    </source>
</evidence>
<dbReference type="InterPro" id="IPR013746">
    <property type="entry name" value="HMG_CoA_synt_C_dom"/>
</dbReference>
<dbReference type="InterPro" id="IPR013528">
    <property type="entry name" value="HMG_CoA_synth_N"/>
</dbReference>
<dbReference type="PANTHER" id="PTHR43323:SF2">
    <property type="entry name" value="HYDROXYMETHYLGLUTARYL-COA SYNTHASE"/>
    <property type="match status" value="1"/>
</dbReference>
<name>A0A2V0NU95_9CHLO</name>
<dbReference type="CDD" id="cd00827">
    <property type="entry name" value="init_cond_enzymes"/>
    <property type="match status" value="1"/>
</dbReference>
<dbReference type="InParanoid" id="A0A2V0NU95"/>
<accession>A0A2V0NU95</accession>
<dbReference type="Pfam" id="PF01154">
    <property type="entry name" value="HMG_CoA_synt_N"/>
    <property type="match status" value="1"/>
</dbReference>
<dbReference type="GO" id="GO:0010142">
    <property type="term" value="P:farnesyl diphosphate biosynthetic process, mevalonate pathway"/>
    <property type="evidence" value="ECO:0007669"/>
    <property type="project" value="InterPro"/>
</dbReference>
<dbReference type="STRING" id="307507.A0A2V0NU95"/>
<dbReference type="SUPFAM" id="SSF53901">
    <property type="entry name" value="Thiolase-like"/>
    <property type="match status" value="2"/>
</dbReference>
<reference evidence="5 6" key="1">
    <citation type="journal article" date="2018" name="Sci. Rep.">
        <title>Raphidocelis subcapitata (=Pseudokirchneriella subcapitata) provides an insight into genome evolution and environmental adaptations in the Sphaeropleales.</title>
        <authorList>
            <person name="Suzuki S."/>
            <person name="Yamaguchi H."/>
            <person name="Nakajima N."/>
            <person name="Kawachi M."/>
        </authorList>
    </citation>
    <scope>NUCLEOTIDE SEQUENCE [LARGE SCALE GENOMIC DNA]</scope>
    <source>
        <strain evidence="5 6">NIES-35</strain>
    </source>
</reference>
<keyword evidence="2" id="KW-0808">Transferase</keyword>
<dbReference type="InterPro" id="IPR016039">
    <property type="entry name" value="Thiolase-like"/>
</dbReference>
<gene>
    <name evidence="5" type="ORF">Rsub_04880</name>
</gene>
<evidence type="ECO:0000313" key="5">
    <source>
        <dbReference type="EMBL" id="GBF91211.1"/>
    </source>
</evidence>
<sequence>MAAPRDVGILGLYLYFPRYLVEQSDLEAADGVPGKYTSGLGQRQLGFCGDREDVVSMGATAMLRLMEAYGVDAAEVGKLEVGTETAVDRSKSVMSYLMEHLNARGNTSAQGADNVHGCYGGTAALFHAADWVCGPSWDGRLAVVVATDVAVYEAGSSARATGGAGAVAMLVGPDAPLALEPPPWRGHFSAHAFDFFKPLSSPAFPVVDGPATLLWYARASDACGAAMHEAAARAGCGGGCGGKHCGGNGIGNGLQPQLQQQVEQRQRCCAALLPQFAYYLAHAPFNKLVRKTFARLALQDALRCARSCGRGCSAEGAAAPAAGGAEAAAGAPWAAACNGCGTPALHVRGSRGVACVAAGAVAVMAAPAGPAQAEAGSGGGSGSSGSGAAACSGVMALPPCAAGLDPQALPDSSITDKALERAAVEASAELYDRMAAAGAAVQRRLGNLYTASLYSGLAGLLESHAGGAGGASEDGGGGGGGAAALLGRRLLLFSYGSGVQASLFALRARAGSGRFTLEALTQRQDVRRRLDGRLRRPAAAFAAAMAAFHAGHAAAPFQPEGEVGDLEPGAVYLERVDAAHRRHYARAPR</sequence>
<dbReference type="FunCoup" id="A0A2V0NU95">
    <property type="interactions" value="1196"/>
</dbReference>